<evidence type="ECO:0000313" key="1">
    <source>
        <dbReference type="EMBL" id="GBF31867.1"/>
    </source>
</evidence>
<reference evidence="2" key="1">
    <citation type="submission" date="2018-02" db="EMBL/GenBank/DDBJ databases">
        <title>Genome sequence of Desulfocucumis palustris strain NAW-5.</title>
        <authorList>
            <person name="Watanabe M."/>
            <person name="Kojima H."/>
            <person name="Fukui M."/>
        </authorList>
    </citation>
    <scope>NUCLEOTIDE SEQUENCE [LARGE SCALE GENOMIC DNA]</scope>
    <source>
        <strain evidence="2">NAW-5</strain>
    </source>
</reference>
<organism evidence="1 2">
    <name type="scientific">Desulfocucumis palustris</name>
    <dbReference type="NCBI Taxonomy" id="1898651"/>
    <lineage>
        <taxon>Bacteria</taxon>
        <taxon>Bacillati</taxon>
        <taxon>Bacillota</taxon>
        <taxon>Clostridia</taxon>
        <taxon>Eubacteriales</taxon>
        <taxon>Desulfocucumaceae</taxon>
        <taxon>Desulfocucumis</taxon>
    </lineage>
</organism>
<dbReference type="EMBL" id="BFAV01000003">
    <property type="protein sequence ID" value="GBF31867.1"/>
    <property type="molecule type" value="Genomic_DNA"/>
</dbReference>
<dbReference type="Proteomes" id="UP000239549">
    <property type="component" value="Unassembled WGS sequence"/>
</dbReference>
<gene>
    <name evidence="1" type="ORF">DCCM_0051</name>
</gene>
<keyword evidence="2" id="KW-1185">Reference proteome</keyword>
<evidence type="ECO:0000313" key="2">
    <source>
        <dbReference type="Proteomes" id="UP000239549"/>
    </source>
</evidence>
<comment type="caution">
    <text evidence="1">The sequence shown here is derived from an EMBL/GenBank/DDBJ whole genome shotgun (WGS) entry which is preliminary data.</text>
</comment>
<accession>A0A2L2X6S8</accession>
<sequence length="39" mass="4293">MLLFFQTAGGPLKIAFSMCFSTLSRRDKTGGKQIRRSAA</sequence>
<protein>
    <submittedName>
        <fullName evidence="1">Uncharacterized protein</fullName>
    </submittedName>
</protein>
<name>A0A2L2X6S8_9FIRM</name>
<proteinExistence type="predicted"/>
<dbReference type="AlphaFoldDB" id="A0A2L2X6S8"/>